<comment type="function">
    <text evidence="4">Involved in the maturation of [NiFe] hydrogenases. Required for nickel insertion into the metal center of the hydrogenase.</text>
</comment>
<dbReference type="RefSeq" id="WP_022516577.1">
    <property type="nucleotide sequence ID" value="NZ_JACOQH010000001.1"/>
</dbReference>
<dbReference type="Pfam" id="PF01155">
    <property type="entry name" value="HypA"/>
    <property type="match status" value="1"/>
</dbReference>
<dbReference type="PIRSF" id="PIRSF004761">
    <property type="entry name" value="Hydrgn_mat_HypA"/>
    <property type="match status" value="1"/>
</dbReference>
<dbReference type="PANTHER" id="PTHR34535">
    <property type="entry name" value="HYDROGENASE MATURATION FACTOR HYPA"/>
    <property type="match status" value="1"/>
</dbReference>
<comment type="similarity">
    <text evidence="4">Belongs to the HypA/HybF family.</text>
</comment>
<gene>
    <name evidence="4" type="primary">hypA</name>
    <name evidence="5" type="ORF">H8Z76_02385</name>
</gene>
<accession>A0ABR7I7G4</accession>
<sequence length="114" mass="12609">MHELGIVFHIADSLLAVGRENNLTSISSVTIELGEVSGVVDSYLTDCWRWTAEKHDLLRGCKMLIETLPAVTLCESCGKTYPTVTYAKVCPFCGSEKTHLETGNEINIKEIEAY</sequence>
<evidence type="ECO:0000256" key="1">
    <source>
        <dbReference type="ARBA" id="ARBA00022596"/>
    </source>
</evidence>
<protein>
    <recommendedName>
        <fullName evidence="4">Hydrogenase maturation factor HypA</fullName>
    </recommendedName>
</protein>
<evidence type="ECO:0000256" key="3">
    <source>
        <dbReference type="ARBA" id="ARBA00022833"/>
    </source>
</evidence>
<evidence type="ECO:0000256" key="2">
    <source>
        <dbReference type="ARBA" id="ARBA00022723"/>
    </source>
</evidence>
<feature type="binding site" evidence="4">
    <location>
        <position position="93"/>
    </location>
    <ligand>
        <name>Zn(2+)</name>
        <dbReference type="ChEBI" id="CHEBI:29105"/>
    </ligand>
</feature>
<feature type="binding site" evidence="4">
    <location>
        <position position="77"/>
    </location>
    <ligand>
        <name>Zn(2+)</name>
        <dbReference type="ChEBI" id="CHEBI:29105"/>
    </ligand>
</feature>
<feature type="binding site" evidence="4">
    <location>
        <position position="2"/>
    </location>
    <ligand>
        <name>Ni(2+)</name>
        <dbReference type="ChEBI" id="CHEBI:49786"/>
    </ligand>
</feature>
<dbReference type="HAMAP" id="MF_00213">
    <property type="entry name" value="HypA_HybF"/>
    <property type="match status" value="1"/>
</dbReference>
<dbReference type="Proteomes" id="UP000621540">
    <property type="component" value="Unassembled WGS sequence"/>
</dbReference>
<organism evidence="5 6">
    <name type="scientific">Roseburia yibonii</name>
    <dbReference type="NCBI Taxonomy" id="2763063"/>
    <lineage>
        <taxon>Bacteria</taxon>
        <taxon>Bacillati</taxon>
        <taxon>Bacillota</taxon>
        <taxon>Clostridia</taxon>
        <taxon>Lachnospirales</taxon>
        <taxon>Lachnospiraceae</taxon>
        <taxon>Roseburia</taxon>
    </lineage>
</organism>
<evidence type="ECO:0000256" key="4">
    <source>
        <dbReference type="HAMAP-Rule" id="MF_00213"/>
    </source>
</evidence>
<dbReference type="PANTHER" id="PTHR34535:SF3">
    <property type="entry name" value="HYDROGENASE MATURATION FACTOR HYPA"/>
    <property type="match status" value="1"/>
</dbReference>
<evidence type="ECO:0000313" key="6">
    <source>
        <dbReference type="Proteomes" id="UP000621540"/>
    </source>
</evidence>
<keyword evidence="3 4" id="KW-0862">Zinc</keyword>
<feature type="binding site" evidence="4">
    <location>
        <position position="74"/>
    </location>
    <ligand>
        <name>Zn(2+)</name>
        <dbReference type="ChEBI" id="CHEBI:29105"/>
    </ligand>
</feature>
<name>A0ABR7I7G4_9FIRM</name>
<comment type="caution">
    <text evidence="5">The sequence shown here is derived from an EMBL/GenBank/DDBJ whole genome shotgun (WGS) entry which is preliminary data.</text>
</comment>
<keyword evidence="2 4" id="KW-0479">Metal-binding</keyword>
<proteinExistence type="inferred from homology"/>
<keyword evidence="6" id="KW-1185">Reference proteome</keyword>
<keyword evidence="1 4" id="KW-0533">Nickel</keyword>
<reference evidence="5 6" key="1">
    <citation type="submission" date="2020-08" db="EMBL/GenBank/DDBJ databases">
        <title>Genome public.</title>
        <authorList>
            <person name="Liu C."/>
            <person name="Sun Q."/>
        </authorList>
    </citation>
    <scope>NUCLEOTIDE SEQUENCE [LARGE SCALE GENOMIC DNA]</scope>
    <source>
        <strain evidence="5 6">BX0805</strain>
    </source>
</reference>
<feature type="binding site" evidence="4">
    <location>
        <position position="90"/>
    </location>
    <ligand>
        <name>Zn(2+)</name>
        <dbReference type="ChEBI" id="CHEBI:29105"/>
    </ligand>
</feature>
<dbReference type="Gene3D" id="3.30.2320.80">
    <property type="match status" value="1"/>
</dbReference>
<dbReference type="EMBL" id="JACOQH010000001">
    <property type="protein sequence ID" value="MBC5752883.1"/>
    <property type="molecule type" value="Genomic_DNA"/>
</dbReference>
<dbReference type="InterPro" id="IPR000688">
    <property type="entry name" value="HypA/HybF"/>
</dbReference>
<evidence type="ECO:0000313" key="5">
    <source>
        <dbReference type="EMBL" id="MBC5752883.1"/>
    </source>
</evidence>